<dbReference type="EMBL" id="JAHUTI010020486">
    <property type="protein sequence ID" value="MED6238815.1"/>
    <property type="molecule type" value="Genomic_DNA"/>
</dbReference>
<comment type="caution">
    <text evidence="1">The sequence shown here is derived from an EMBL/GenBank/DDBJ whole genome shotgun (WGS) entry which is preliminary data.</text>
</comment>
<sequence>MVAYIYPSTIYCIFNVPLREGGFSPRVYGTWPCPVFIHYEKVILYSCEIKHHQRIHLPSPCLIVEMWFFRSYLAFLFLQTWCVELIPKTLMLVSFDHNSKL</sequence>
<accession>A0ABU7AN29</accession>
<protein>
    <submittedName>
        <fullName evidence="1">Uncharacterized protein</fullName>
    </submittedName>
</protein>
<organism evidence="1 2">
    <name type="scientific">Ataeniobius toweri</name>
    <dbReference type="NCBI Taxonomy" id="208326"/>
    <lineage>
        <taxon>Eukaryota</taxon>
        <taxon>Metazoa</taxon>
        <taxon>Chordata</taxon>
        <taxon>Craniata</taxon>
        <taxon>Vertebrata</taxon>
        <taxon>Euteleostomi</taxon>
        <taxon>Actinopterygii</taxon>
        <taxon>Neopterygii</taxon>
        <taxon>Teleostei</taxon>
        <taxon>Neoteleostei</taxon>
        <taxon>Acanthomorphata</taxon>
        <taxon>Ovalentaria</taxon>
        <taxon>Atherinomorphae</taxon>
        <taxon>Cyprinodontiformes</taxon>
        <taxon>Goodeidae</taxon>
        <taxon>Ataeniobius</taxon>
    </lineage>
</organism>
<keyword evidence="2" id="KW-1185">Reference proteome</keyword>
<gene>
    <name evidence="1" type="ORF">ATANTOWER_030428</name>
</gene>
<name>A0ABU7AN29_9TELE</name>
<evidence type="ECO:0000313" key="1">
    <source>
        <dbReference type="EMBL" id="MED6238815.1"/>
    </source>
</evidence>
<reference evidence="1 2" key="1">
    <citation type="submission" date="2021-07" db="EMBL/GenBank/DDBJ databases">
        <authorList>
            <person name="Palmer J.M."/>
        </authorList>
    </citation>
    <scope>NUCLEOTIDE SEQUENCE [LARGE SCALE GENOMIC DNA]</scope>
    <source>
        <strain evidence="1 2">AT_MEX2019</strain>
        <tissue evidence="1">Muscle</tissue>
    </source>
</reference>
<dbReference type="Proteomes" id="UP001345963">
    <property type="component" value="Unassembled WGS sequence"/>
</dbReference>
<proteinExistence type="predicted"/>
<evidence type="ECO:0000313" key="2">
    <source>
        <dbReference type="Proteomes" id="UP001345963"/>
    </source>
</evidence>